<keyword evidence="3" id="KW-1185">Reference proteome</keyword>
<dbReference type="InterPro" id="IPR051465">
    <property type="entry name" value="Cell_Envelope_Struct_Comp"/>
</dbReference>
<gene>
    <name evidence="2" type="ORF">D3H35_27370</name>
</gene>
<dbReference type="AlphaFoldDB" id="A0A398CFK6"/>
<dbReference type="Proteomes" id="UP000266340">
    <property type="component" value="Unassembled WGS sequence"/>
</dbReference>
<name>A0A398CFK6_9BACL</name>
<dbReference type="PROSITE" id="PS51272">
    <property type="entry name" value="SLH"/>
    <property type="match status" value="3"/>
</dbReference>
<proteinExistence type="predicted"/>
<protein>
    <submittedName>
        <fullName evidence="2">S-layer homology domain-containing protein</fullName>
    </submittedName>
</protein>
<dbReference type="PANTHER" id="PTHR43308:SF5">
    <property type="entry name" value="S-LAYER PROTEIN _ PEPTIDOGLYCAN ENDO-BETA-N-ACETYLGLUCOSAMINIDASE"/>
    <property type="match status" value="1"/>
</dbReference>
<dbReference type="RefSeq" id="WP_119152296.1">
    <property type="nucleotide sequence ID" value="NZ_QXJM01000049.1"/>
</dbReference>
<sequence length="194" mass="21105">MEADLQQGGVYALLEYSVNFADVQQTHWAANTIRVLAAKHLVNGVSESEYQPNRMMTRAEFVQLAAAALNLKDKGELSFNDVTVGAWYEDALSKMVKAGLVSGRSADRFEPNAMISRQELVIILMRAYKLQNGTEPSTGGVSFNDEASIAPWARESVQAASALGLVNGRSGGRFAPNDSATRAETAQFILNYLK</sequence>
<dbReference type="InterPro" id="IPR001119">
    <property type="entry name" value="SLH_dom"/>
</dbReference>
<feature type="domain" description="SLH" evidence="1">
    <location>
        <begin position="140"/>
        <end position="194"/>
    </location>
</feature>
<dbReference type="OrthoDB" id="504962at2"/>
<evidence type="ECO:0000313" key="3">
    <source>
        <dbReference type="Proteomes" id="UP000266340"/>
    </source>
</evidence>
<dbReference type="EMBL" id="QXJM01000049">
    <property type="protein sequence ID" value="RIE00682.1"/>
    <property type="molecule type" value="Genomic_DNA"/>
</dbReference>
<feature type="domain" description="SLH" evidence="1">
    <location>
        <begin position="75"/>
        <end position="138"/>
    </location>
</feature>
<comment type="caution">
    <text evidence="2">The sequence shown here is derived from an EMBL/GenBank/DDBJ whole genome shotgun (WGS) entry which is preliminary data.</text>
</comment>
<organism evidence="2 3">
    <name type="scientific">Cohnella faecalis</name>
    <dbReference type="NCBI Taxonomy" id="2315694"/>
    <lineage>
        <taxon>Bacteria</taxon>
        <taxon>Bacillati</taxon>
        <taxon>Bacillota</taxon>
        <taxon>Bacilli</taxon>
        <taxon>Bacillales</taxon>
        <taxon>Paenibacillaceae</taxon>
        <taxon>Cohnella</taxon>
    </lineage>
</organism>
<evidence type="ECO:0000313" key="2">
    <source>
        <dbReference type="EMBL" id="RIE00682.1"/>
    </source>
</evidence>
<dbReference type="Pfam" id="PF00395">
    <property type="entry name" value="SLH"/>
    <property type="match status" value="3"/>
</dbReference>
<evidence type="ECO:0000259" key="1">
    <source>
        <dbReference type="PROSITE" id="PS51272"/>
    </source>
</evidence>
<feature type="domain" description="SLH" evidence="1">
    <location>
        <begin position="16"/>
        <end position="74"/>
    </location>
</feature>
<reference evidence="2 3" key="1">
    <citation type="submission" date="2018-09" db="EMBL/GenBank/DDBJ databases">
        <title>Cohnella cavernae sp. nov., isolated from a karst cave.</title>
        <authorList>
            <person name="Zhu H."/>
        </authorList>
    </citation>
    <scope>NUCLEOTIDE SEQUENCE [LARGE SCALE GENOMIC DNA]</scope>
    <source>
        <strain evidence="2 3">K2E09-144</strain>
    </source>
</reference>
<accession>A0A398CFK6</accession>
<dbReference type="PANTHER" id="PTHR43308">
    <property type="entry name" value="OUTER MEMBRANE PROTEIN ALPHA-RELATED"/>
    <property type="match status" value="1"/>
</dbReference>